<proteinExistence type="predicted"/>
<evidence type="ECO:0000313" key="1">
    <source>
        <dbReference type="EMBL" id="DAF59071.1"/>
    </source>
</evidence>
<protein>
    <recommendedName>
        <fullName evidence="2">Phage protein</fullName>
    </recommendedName>
</protein>
<accession>A0A8S5T7X3</accession>
<evidence type="ECO:0008006" key="2">
    <source>
        <dbReference type="Google" id="ProtNLM"/>
    </source>
</evidence>
<organism evidence="1">
    <name type="scientific">Myoviridae sp. ctjH82</name>
    <dbReference type="NCBI Taxonomy" id="2827704"/>
    <lineage>
        <taxon>Viruses</taxon>
        <taxon>Duplodnaviria</taxon>
        <taxon>Heunggongvirae</taxon>
        <taxon>Uroviricota</taxon>
        <taxon>Caudoviricetes</taxon>
    </lineage>
</organism>
<sequence length="134" mass="15261">MIQKFVDAWTKNRDLIQSWLEPICLYCDYSDIVKATVKAIALEATGDYGDPKPDFENIHEINDGDYQGTLVYVIPEVGYQPSEYWYVRVWYGSCCGCDTLQGEQMGSKEDCIKGVMTLSLHIVQQMRKMGGDEV</sequence>
<reference evidence="1" key="1">
    <citation type="journal article" date="2021" name="Proc. Natl. Acad. Sci. U.S.A.">
        <title>A Catalog of Tens of Thousands of Viruses from Human Metagenomes Reveals Hidden Associations with Chronic Diseases.</title>
        <authorList>
            <person name="Tisza M.J."/>
            <person name="Buck C.B."/>
        </authorList>
    </citation>
    <scope>NUCLEOTIDE SEQUENCE</scope>
    <source>
        <strain evidence="1">CtjH82</strain>
    </source>
</reference>
<dbReference type="EMBL" id="BK032762">
    <property type="protein sequence ID" value="DAF59071.1"/>
    <property type="molecule type" value="Genomic_DNA"/>
</dbReference>
<name>A0A8S5T7X3_9CAUD</name>